<sequence>MNKGLLQIAEGFAMVAEGYRKMASEGMEIPKDIQTEKKPEKSNTAEKKISITEVRAVMAEKSRAGKTQEIKQLLKEFGADKLSSVPEERYEELMKRAEVL</sequence>
<evidence type="ECO:0008006" key="3">
    <source>
        <dbReference type="Google" id="ProtNLM"/>
    </source>
</evidence>
<organism evidence="1 2">
    <name type="scientific">Dorea longicatena</name>
    <dbReference type="NCBI Taxonomy" id="88431"/>
    <lineage>
        <taxon>Bacteria</taxon>
        <taxon>Bacillati</taxon>
        <taxon>Bacillota</taxon>
        <taxon>Clostridia</taxon>
        <taxon>Lachnospirales</taxon>
        <taxon>Lachnospiraceae</taxon>
        <taxon>Dorea</taxon>
    </lineage>
</organism>
<evidence type="ECO:0000313" key="1">
    <source>
        <dbReference type="EMBL" id="CUN34650.1"/>
    </source>
</evidence>
<dbReference type="RefSeq" id="WP_055179935.1">
    <property type="nucleotide sequence ID" value="NZ_CABIWY010000001.1"/>
</dbReference>
<reference evidence="1 2" key="1">
    <citation type="submission" date="2015-09" db="EMBL/GenBank/DDBJ databases">
        <authorList>
            <consortium name="Pathogen Informatics"/>
        </authorList>
    </citation>
    <scope>NUCLEOTIDE SEQUENCE [LARGE SCALE GENOMIC DNA]</scope>
    <source>
        <strain evidence="1 2">2789STDY5608866</strain>
    </source>
</reference>
<accession>A0A173W6K9</accession>
<proteinExistence type="predicted"/>
<evidence type="ECO:0000313" key="2">
    <source>
        <dbReference type="Proteomes" id="UP000095439"/>
    </source>
</evidence>
<dbReference type="AlphaFoldDB" id="A0A173W6K9"/>
<name>A0A173W6K9_9FIRM</name>
<dbReference type="Proteomes" id="UP000095439">
    <property type="component" value="Unassembled WGS sequence"/>
</dbReference>
<protein>
    <recommendedName>
        <fullName evidence="3">rRNA biogenesis protein rrp5</fullName>
    </recommendedName>
</protein>
<dbReference type="EMBL" id="CYYY01000001">
    <property type="protein sequence ID" value="CUN34650.1"/>
    <property type="molecule type" value="Genomic_DNA"/>
</dbReference>
<gene>
    <name evidence="1" type="ORF">ERS852423_00050</name>
</gene>